<dbReference type="InterPro" id="IPR002347">
    <property type="entry name" value="SDR_fam"/>
</dbReference>
<dbReference type="EMBL" id="JAULSU010000001">
    <property type="protein sequence ID" value="KAK0632813.1"/>
    <property type="molecule type" value="Genomic_DNA"/>
</dbReference>
<dbReference type="PRINTS" id="PR00080">
    <property type="entry name" value="SDRFAMILY"/>
</dbReference>
<dbReference type="PANTHER" id="PTHR43490">
    <property type="entry name" value="(+)-NEOMENTHOL DEHYDROGENASE"/>
    <property type="match status" value="1"/>
</dbReference>
<dbReference type="PANTHER" id="PTHR43490:SF99">
    <property type="entry name" value="SHORT-CHAIN DEHYDROGENASE_REDUCTASE"/>
    <property type="match status" value="1"/>
</dbReference>
<evidence type="ECO:0000256" key="3">
    <source>
        <dbReference type="ARBA" id="ARBA00023002"/>
    </source>
</evidence>
<evidence type="ECO:0000313" key="5">
    <source>
        <dbReference type="EMBL" id="KAK0632813.1"/>
    </source>
</evidence>
<dbReference type="AlphaFoldDB" id="A0AA40CCY1"/>
<evidence type="ECO:0000256" key="4">
    <source>
        <dbReference type="RuleBase" id="RU000363"/>
    </source>
</evidence>
<proteinExistence type="inferred from homology"/>
<dbReference type="Proteomes" id="UP001175000">
    <property type="component" value="Unassembled WGS sequence"/>
</dbReference>
<protein>
    <submittedName>
        <fullName evidence="5">Short chain dehydrogenase reductase</fullName>
    </submittedName>
</protein>
<organism evidence="5 6">
    <name type="scientific">Immersiella caudata</name>
    <dbReference type="NCBI Taxonomy" id="314043"/>
    <lineage>
        <taxon>Eukaryota</taxon>
        <taxon>Fungi</taxon>
        <taxon>Dikarya</taxon>
        <taxon>Ascomycota</taxon>
        <taxon>Pezizomycotina</taxon>
        <taxon>Sordariomycetes</taxon>
        <taxon>Sordariomycetidae</taxon>
        <taxon>Sordariales</taxon>
        <taxon>Lasiosphaeriaceae</taxon>
        <taxon>Immersiella</taxon>
    </lineage>
</organism>
<dbReference type="GO" id="GO:0016491">
    <property type="term" value="F:oxidoreductase activity"/>
    <property type="evidence" value="ECO:0007669"/>
    <property type="project" value="UniProtKB-KW"/>
</dbReference>
<comment type="similarity">
    <text evidence="1 4">Belongs to the short-chain dehydrogenases/reductases (SDR) family.</text>
</comment>
<dbReference type="SUPFAM" id="SSF51735">
    <property type="entry name" value="NAD(P)-binding Rossmann-fold domains"/>
    <property type="match status" value="1"/>
</dbReference>
<evidence type="ECO:0000256" key="2">
    <source>
        <dbReference type="ARBA" id="ARBA00022857"/>
    </source>
</evidence>
<dbReference type="Pfam" id="PF00106">
    <property type="entry name" value="adh_short"/>
    <property type="match status" value="1"/>
</dbReference>
<dbReference type="GO" id="GO:0016020">
    <property type="term" value="C:membrane"/>
    <property type="evidence" value="ECO:0007669"/>
    <property type="project" value="TreeGrafter"/>
</dbReference>
<comment type="caution">
    <text evidence="5">The sequence shown here is derived from an EMBL/GenBank/DDBJ whole genome shotgun (WGS) entry which is preliminary data.</text>
</comment>
<keyword evidence="2" id="KW-0521">NADP</keyword>
<name>A0AA40CCY1_9PEZI</name>
<gene>
    <name evidence="5" type="ORF">B0T14DRAFT_491096</name>
</gene>
<dbReference type="PRINTS" id="PR00081">
    <property type="entry name" value="GDHRDH"/>
</dbReference>
<reference evidence="5" key="1">
    <citation type="submission" date="2023-06" db="EMBL/GenBank/DDBJ databases">
        <title>Genome-scale phylogeny and comparative genomics of the fungal order Sordariales.</title>
        <authorList>
            <consortium name="Lawrence Berkeley National Laboratory"/>
            <person name="Hensen N."/>
            <person name="Bonometti L."/>
            <person name="Westerberg I."/>
            <person name="Brannstrom I.O."/>
            <person name="Guillou S."/>
            <person name="Cros-Aarteil S."/>
            <person name="Calhoun S."/>
            <person name="Haridas S."/>
            <person name="Kuo A."/>
            <person name="Mondo S."/>
            <person name="Pangilinan J."/>
            <person name="Riley R."/>
            <person name="Labutti K."/>
            <person name="Andreopoulos B."/>
            <person name="Lipzen A."/>
            <person name="Chen C."/>
            <person name="Yanf M."/>
            <person name="Daum C."/>
            <person name="Ng V."/>
            <person name="Clum A."/>
            <person name="Steindorff A."/>
            <person name="Ohm R."/>
            <person name="Martin F."/>
            <person name="Silar P."/>
            <person name="Natvig D."/>
            <person name="Lalanne C."/>
            <person name="Gautier V."/>
            <person name="Ament-Velasquez S.L."/>
            <person name="Kruys A."/>
            <person name="Hutchinson M.I."/>
            <person name="Powell A.J."/>
            <person name="Barry K."/>
            <person name="Miller A.N."/>
            <person name="Grigoriev I.V."/>
            <person name="Debuchy R."/>
            <person name="Gladieux P."/>
            <person name="Thoren M.H."/>
            <person name="Johannesson H."/>
        </authorList>
    </citation>
    <scope>NUCLEOTIDE SEQUENCE</scope>
    <source>
        <strain evidence="5">CBS 606.72</strain>
    </source>
</reference>
<keyword evidence="3" id="KW-0560">Oxidoreductase</keyword>
<keyword evidence="6" id="KW-1185">Reference proteome</keyword>
<evidence type="ECO:0000256" key="1">
    <source>
        <dbReference type="ARBA" id="ARBA00006484"/>
    </source>
</evidence>
<evidence type="ECO:0000313" key="6">
    <source>
        <dbReference type="Proteomes" id="UP001175000"/>
    </source>
</evidence>
<accession>A0AA40CCY1</accession>
<dbReference type="InterPro" id="IPR036291">
    <property type="entry name" value="NAD(P)-bd_dom_sf"/>
</dbReference>
<dbReference type="Gene3D" id="3.40.50.720">
    <property type="entry name" value="NAD(P)-binding Rossmann-like Domain"/>
    <property type="match status" value="1"/>
</dbReference>
<sequence>MAYTHIALITGANQGIGFETAKKLAEEHGDYHVIMTGRRKEAIEEAAAKIAATGTKNVEPLVLDVRSDESIDAAVKYLEQKYGRLDVLINNAGIAYPGGPASRQIWLDVLDTNVVSVALITDAFIQLLEKSQVTKRIVNVSSNMSSITMKLDPASHTHKLLTSTKEYGPYTSSKPALNMLTAHYVTRYMDDPTWKINITCPGYCATNINSFAGTLDSAVGAINSVRLATLGPDGPTGTFTDKDGPIDW</sequence>